<gene>
    <name evidence="1" type="ORF">SAMN05421820_106163</name>
</gene>
<evidence type="ECO:0000313" key="1">
    <source>
        <dbReference type="EMBL" id="SDN09984.1"/>
    </source>
</evidence>
<protein>
    <submittedName>
        <fullName evidence="1">Uncharacterized protein</fullName>
    </submittedName>
</protein>
<sequence>MCFVKLILFRMVTKYKRNILADIKNHEEYKGTFI</sequence>
<evidence type="ECO:0000313" key="2">
    <source>
        <dbReference type="Proteomes" id="UP000183200"/>
    </source>
</evidence>
<reference evidence="2" key="1">
    <citation type="submission" date="2016-10" db="EMBL/GenBank/DDBJ databases">
        <authorList>
            <person name="Varghese N."/>
            <person name="Submissions S."/>
        </authorList>
    </citation>
    <scope>NUCLEOTIDE SEQUENCE [LARGE SCALE GENOMIC DNA]</scope>
    <source>
        <strain evidence="2">DSM 19110</strain>
    </source>
</reference>
<accession>A0A1G9YLG6</accession>
<name>A0A1G9YLG6_9SPHI</name>
<dbReference type="Proteomes" id="UP000183200">
    <property type="component" value="Unassembled WGS sequence"/>
</dbReference>
<dbReference type="EMBL" id="FNGY01000006">
    <property type="protein sequence ID" value="SDN09984.1"/>
    <property type="molecule type" value="Genomic_DNA"/>
</dbReference>
<keyword evidence="2" id="KW-1185">Reference proteome</keyword>
<dbReference type="AlphaFoldDB" id="A0A1G9YLG6"/>
<organism evidence="1 2">
    <name type="scientific">Pedobacter steynii</name>
    <dbReference type="NCBI Taxonomy" id="430522"/>
    <lineage>
        <taxon>Bacteria</taxon>
        <taxon>Pseudomonadati</taxon>
        <taxon>Bacteroidota</taxon>
        <taxon>Sphingobacteriia</taxon>
        <taxon>Sphingobacteriales</taxon>
        <taxon>Sphingobacteriaceae</taxon>
        <taxon>Pedobacter</taxon>
    </lineage>
</organism>
<proteinExistence type="predicted"/>